<comment type="cofactor">
    <cofactor evidence="1">
        <name>Zn(2+)</name>
        <dbReference type="ChEBI" id="CHEBI:29105"/>
    </cofactor>
</comment>
<keyword evidence="7" id="KW-0378">Hydrolase</keyword>
<keyword evidence="10" id="KW-0482">Metalloprotease</keyword>
<reference evidence="14 15" key="1">
    <citation type="journal article" date="2014" name="Syst. Appl. Microbiol.">
        <title>Complete genomes of freshwater sulfur oxidizers Sulfuricella denitrificans skB26 and Sulfuritalea hydrogenivorans sk43H: genetic insights into the sulfur oxidation pathway of betaproteobacteria.</title>
        <authorList>
            <person name="Watanabe T."/>
            <person name="Kojima H."/>
            <person name="Fukui M."/>
        </authorList>
    </citation>
    <scope>NUCLEOTIDE SEQUENCE [LARGE SCALE GENOMIC DNA]</scope>
    <source>
        <strain evidence="14">DSM22779</strain>
    </source>
</reference>
<dbReference type="RefSeq" id="WP_041098797.1">
    <property type="nucleotide sequence ID" value="NZ_AP012547.1"/>
</dbReference>
<dbReference type="STRING" id="1223802.SUTH_01883"/>
<keyword evidence="5 12" id="KW-0812">Transmembrane</keyword>
<keyword evidence="3" id="KW-1003">Cell membrane</keyword>
<gene>
    <name evidence="14" type="ORF">SUTH_01883</name>
</gene>
<dbReference type="InterPro" id="IPR001915">
    <property type="entry name" value="Peptidase_M48"/>
</dbReference>
<dbReference type="PANTHER" id="PTHR43221:SF1">
    <property type="entry name" value="PROTEASE HTPX"/>
    <property type="match status" value="1"/>
</dbReference>
<feature type="transmembrane region" description="Helical" evidence="12">
    <location>
        <begin position="232"/>
        <end position="250"/>
    </location>
</feature>
<keyword evidence="4 14" id="KW-0645">Protease</keyword>
<evidence type="ECO:0000259" key="13">
    <source>
        <dbReference type="Pfam" id="PF01435"/>
    </source>
</evidence>
<feature type="transmembrane region" description="Helical" evidence="12">
    <location>
        <begin position="85"/>
        <end position="105"/>
    </location>
</feature>
<evidence type="ECO:0000256" key="1">
    <source>
        <dbReference type="ARBA" id="ARBA00001947"/>
    </source>
</evidence>
<sequence>MSKKSQEIAEHYAGLQTYELLERYLSGNITDEARKIALAEFQKRGVDPTDPNVLAKAQAEAELAAYERKRNTSPEEVSQQETGKLVLTVLMVAVIPIIGWLLGYFSELNLQQQFVKVVNRQFGAAGLEQLNSLRAYCEASGSSQESICARLEHISWLQNASIAALAAGILLLIAIILAARKAAVDRQLLLRVFSPLRVGMLFALFILILVQGAIASYGAYIFEATAIHRVHWYVIGAIAVGAFIGAFTMLEAGLSISKNLSTSIIGKSVSRDQQQTLWNHVEEIAKKLGATPPNNIVLGLEPNFYVTASEVKTYPGPVSQTGTTLYLSLPLMRILSVPELSAVIGHELGHFRGQDTDFSLRFYPIYAGTAQALQALNSDGDGKPQEFGLKSIGLIPATALLSFFMGQFAKAERTIGRDRELEADKAGASVASSSALATSLIKVAAYAPAWSLIRSAMVEALQEQKAYQNTSSMFHEIVVKNSKSEIFDGIGASVAVHPTDTHPSTEIRLSALGHSMEDFLIDDLRPASVLIETSVSLVHDLDQIEEELTLMEHQALVAMGVGKSAKHEEVQS</sequence>
<dbReference type="AlphaFoldDB" id="W0SFX0"/>
<keyword evidence="6" id="KW-0479">Metal-binding</keyword>
<dbReference type="OrthoDB" id="5295941at2"/>
<dbReference type="GO" id="GO:0046872">
    <property type="term" value="F:metal ion binding"/>
    <property type="evidence" value="ECO:0007669"/>
    <property type="project" value="UniProtKB-KW"/>
</dbReference>
<dbReference type="Proteomes" id="UP000031637">
    <property type="component" value="Chromosome"/>
</dbReference>
<feature type="transmembrane region" description="Helical" evidence="12">
    <location>
        <begin position="160"/>
        <end position="179"/>
    </location>
</feature>
<evidence type="ECO:0000256" key="9">
    <source>
        <dbReference type="ARBA" id="ARBA00022989"/>
    </source>
</evidence>
<evidence type="ECO:0000256" key="2">
    <source>
        <dbReference type="ARBA" id="ARBA00004651"/>
    </source>
</evidence>
<keyword evidence="11 12" id="KW-0472">Membrane</keyword>
<keyword evidence="8" id="KW-0862">Zinc</keyword>
<evidence type="ECO:0000256" key="8">
    <source>
        <dbReference type="ARBA" id="ARBA00022833"/>
    </source>
</evidence>
<name>W0SFX0_9PROT</name>
<dbReference type="Pfam" id="PF01435">
    <property type="entry name" value="Peptidase_M48"/>
    <property type="match status" value="1"/>
</dbReference>
<accession>W0SFX0</accession>
<keyword evidence="9 12" id="KW-1133">Transmembrane helix</keyword>
<dbReference type="GO" id="GO:0005886">
    <property type="term" value="C:plasma membrane"/>
    <property type="evidence" value="ECO:0007669"/>
    <property type="project" value="UniProtKB-SubCell"/>
</dbReference>
<organism evidence="14 15">
    <name type="scientific">Sulfuritalea hydrogenivorans sk43H</name>
    <dbReference type="NCBI Taxonomy" id="1223802"/>
    <lineage>
        <taxon>Bacteria</taxon>
        <taxon>Pseudomonadati</taxon>
        <taxon>Pseudomonadota</taxon>
        <taxon>Betaproteobacteria</taxon>
        <taxon>Nitrosomonadales</taxon>
        <taxon>Sterolibacteriaceae</taxon>
        <taxon>Sulfuritalea</taxon>
    </lineage>
</organism>
<evidence type="ECO:0000256" key="4">
    <source>
        <dbReference type="ARBA" id="ARBA00022670"/>
    </source>
</evidence>
<dbReference type="Gene3D" id="3.30.2010.10">
    <property type="entry name" value="Metalloproteases ('zincins'), catalytic domain"/>
    <property type="match status" value="1"/>
</dbReference>
<evidence type="ECO:0000256" key="10">
    <source>
        <dbReference type="ARBA" id="ARBA00023049"/>
    </source>
</evidence>
<dbReference type="PANTHER" id="PTHR43221">
    <property type="entry name" value="PROTEASE HTPX"/>
    <property type="match status" value="1"/>
</dbReference>
<evidence type="ECO:0000256" key="5">
    <source>
        <dbReference type="ARBA" id="ARBA00022692"/>
    </source>
</evidence>
<dbReference type="KEGG" id="shd:SUTH_01883"/>
<feature type="transmembrane region" description="Helical" evidence="12">
    <location>
        <begin position="200"/>
        <end position="220"/>
    </location>
</feature>
<evidence type="ECO:0000313" key="14">
    <source>
        <dbReference type="EMBL" id="BAO29675.1"/>
    </source>
</evidence>
<dbReference type="GO" id="GO:0006508">
    <property type="term" value="P:proteolysis"/>
    <property type="evidence" value="ECO:0007669"/>
    <property type="project" value="UniProtKB-KW"/>
</dbReference>
<dbReference type="EMBL" id="AP012547">
    <property type="protein sequence ID" value="BAO29675.1"/>
    <property type="molecule type" value="Genomic_DNA"/>
</dbReference>
<dbReference type="CDD" id="cd07328">
    <property type="entry name" value="M48_Ste24p_like"/>
    <property type="match status" value="1"/>
</dbReference>
<evidence type="ECO:0000256" key="12">
    <source>
        <dbReference type="SAM" id="Phobius"/>
    </source>
</evidence>
<dbReference type="HOGENOM" id="CLU_476406_0_0_4"/>
<evidence type="ECO:0000256" key="3">
    <source>
        <dbReference type="ARBA" id="ARBA00022475"/>
    </source>
</evidence>
<dbReference type="InterPro" id="IPR050083">
    <property type="entry name" value="HtpX_protease"/>
</dbReference>
<evidence type="ECO:0000256" key="11">
    <source>
        <dbReference type="ARBA" id="ARBA00023136"/>
    </source>
</evidence>
<evidence type="ECO:0000256" key="7">
    <source>
        <dbReference type="ARBA" id="ARBA00022801"/>
    </source>
</evidence>
<proteinExistence type="predicted"/>
<comment type="subcellular location">
    <subcellularLocation>
        <location evidence="2">Cell membrane</location>
        <topology evidence="2">Multi-pass membrane protein</topology>
    </subcellularLocation>
</comment>
<evidence type="ECO:0000256" key="6">
    <source>
        <dbReference type="ARBA" id="ARBA00022723"/>
    </source>
</evidence>
<keyword evidence="15" id="KW-1185">Reference proteome</keyword>
<evidence type="ECO:0000313" key="15">
    <source>
        <dbReference type="Proteomes" id="UP000031637"/>
    </source>
</evidence>
<dbReference type="GO" id="GO:0004222">
    <property type="term" value="F:metalloendopeptidase activity"/>
    <property type="evidence" value="ECO:0007669"/>
    <property type="project" value="InterPro"/>
</dbReference>
<feature type="domain" description="Peptidase M48" evidence="13">
    <location>
        <begin position="320"/>
        <end position="513"/>
    </location>
</feature>
<protein>
    <submittedName>
        <fullName evidence="14">Protease HtpX-like protein</fullName>
    </submittedName>
</protein>